<comment type="caution">
    <text evidence="3">The sequence shown here is derived from an EMBL/GenBank/DDBJ whole genome shotgun (WGS) entry which is preliminary data.</text>
</comment>
<feature type="region of interest" description="Disordered" evidence="2">
    <location>
        <begin position="38"/>
        <end position="64"/>
    </location>
</feature>
<organism evidence="3 4">
    <name type="scientific">Ruminococcus albus SY3</name>
    <dbReference type="NCBI Taxonomy" id="1341156"/>
    <lineage>
        <taxon>Bacteria</taxon>
        <taxon>Bacillati</taxon>
        <taxon>Bacillota</taxon>
        <taxon>Clostridia</taxon>
        <taxon>Eubacteriales</taxon>
        <taxon>Oscillospiraceae</taxon>
        <taxon>Ruminococcus</taxon>
    </lineage>
</organism>
<dbReference type="PATRIC" id="fig|1341156.4.peg.1822"/>
<reference evidence="3 4" key="1">
    <citation type="submission" date="2013-06" db="EMBL/GenBank/DDBJ databases">
        <title>Rumen cellulosomics: divergent fiber-degrading strategies revealed by comparative genome-wide analysis of six Ruminococcal strains.</title>
        <authorList>
            <person name="Dassa B."/>
            <person name="Borovok I."/>
            <person name="Lamed R."/>
            <person name="Flint H."/>
            <person name="Yeoman C.J."/>
            <person name="White B."/>
            <person name="Bayer E.A."/>
        </authorList>
    </citation>
    <scope>NUCLEOTIDE SEQUENCE [LARGE SCALE GENOMIC DNA]</scope>
    <source>
        <strain evidence="3 4">SY3</strain>
    </source>
</reference>
<evidence type="ECO:0000256" key="1">
    <source>
        <dbReference type="SAM" id="Coils"/>
    </source>
</evidence>
<evidence type="ECO:0000256" key="2">
    <source>
        <dbReference type="SAM" id="MobiDB-lite"/>
    </source>
</evidence>
<dbReference type="EMBL" id="JEOB01000002">
    <property type="protein sequence ID" value="EXM39598.1"/>
    <property type="molecule type" value="Genomic_DNA"/>
</dbReference>
<dbReference type="RefSeq" id="WP_024857602.1">
    <property type="nucleotide sequence ID" value="NZ_JEOB01000002.1"/>
</dbReference>
<proteinExistence type="predicted"/>
<keyword evidence="1" id="KW-0175">Coiled coil</keyword>
<gene>
    <name evidence="3" type="ORF">RASY3_07040</name>
</gene>
<protein>
    <submittedName>
        <fullName evidence="3">Uncharacterized protein</fullName>
    </submittedName>
</protein>
<name>A0A011VYH0_RUMAL</name>
<sequence>MGNIFKALLAIGVVAGGAAAVMAYKKRKELEDYDYEDLDDDFDDCIDDTTPEEDLDKVEEPVDDVDLADKVGEAAEDLAEKAEEAVEDLADKAEEFKDSLTDDE</sequence>
<evidence type="ECO:0000313" key="3">
    <source>
        <dbReference type="EMBL" id="EXM39598.1"/>
    </source>
</evidence>
<accession>A0A011VYH0</accession>
<evidence type="ECO:0000313" key="4">
    <source>
        <dbReference type="Proteomes" id="UP000021369"/>
    </source>
</evidence>
<dbReference type="Proteomes" id="UP000021369">
    <property type="component" value="Unassembled WGS sequence"/>
</dbReference>
<keyword evidence="4" id="KW-1185">Reference proteome</keyword>
<feature type="coiled-coil region" evidence="1">
    <location>
        <begin position="68"/>
        <end position="99"/>
    </location>
</feature>
<dbReference type="AlphaFoldDB" id="A0A011VYH0"/>